<evidence type="ECO:0000256" key="1">
    <source>
        <dbReference type="SAM" id="Phobius"/>
    </source>
</evidence>
<dbReference type="KEGG" id="ptp:RCA23_c11480"/>
<protein>
    <submittedName>
        <fullName evidence="2">Ammonia monooxygenase</fullName>
    </submittedName>
</protein>
<keyword evidence="1" id="KW-0812">Transmembrane</keyword>
<dbReference type="PANTHER" id="PTHR38457:SF1">
    <property type="entry name" value="REGULATOR ABRB-RELATED"/>
    <property type="match status" value="1"/>
</dbReference>
<accession>A0AAN0RIA3</accession>
<feature type="transmembrane region" description="Helical" evidence="1">
    <location>
        <begin position="198"/>
        <end position="216"/>
    </location>
</feature>
<reference evidence="2 3" key="1">
    <citation type="journal article" date="2014" name="ISME J.">
        <title>Adaptation of an abundant Roseobacter RCA organism to pelagic systems revealed by genomic and transcriptomic analyses.</title>
        <authorList>
            <person name="Voget S."/>
            <person name="Wemheuer B."/>
            <person name="Brinkhoff T."/>
            <person name="Vollmers J."/>
            <person name="Dietrich S."/>
            <person name="Giebel H.A."/>
            <person name="Beardsley C."/>
            <person name="Sardemann C."/>
            <person name="Bakenhus I."/>
            <person name="Billerbeck S."/>
            <person name="Daniel R."/>
            <person name="Simon M."/>
        </authorList>
    </citation>
    <scope>NUCLEOTIDE SEQUENCE [LARGE SCALE GENOMIC DNA]</scope>
    <source>
        <strain evidence="2 3">RCA23</strain>
    </source>
</reference>
<keyword evidence="2" id="KW-0503">Monooxygenase</keyword>
<keyword evidence="1" id="KW-0472">Membrane</keyword>
<feature type="transmembrane region" description="Helical" evidence="1">
    <location>
        <begin position="228"/>
        <end position="246"/>
    </location>
</feature>
<feature type="transmembrane region" description="Helical" evidence="1">
    <location>
        <begin position="82"/>
        <end position="100"/>
    </location>
</feature>
<feature type="transmembrane region" description="Helical" evidence="1">
    <location>
        <begin position="27"/>
        <end position="45"/>
    </location>
</feature>
<dbReference type="InterPro" id="IPR017516">
    <property type="entry name" value="AbrB_dup"/>
</dbReference>
<proteinExistence type="predicted"/>
<dbReference type="EMBL" id="CP003984">
    <property type="protein sequence ID" value="AII86698.1"/>
    <property type="molecule type" value="Genomic_DNA"/>
</dbReference>
<dbReference type="Pfam" id="PF05145">
    <property type="entry name" value="AbrB"/>
    <property type="match status" value="1"/>
</dbReference>
<dbReference type="RefSeq" id="WP_044049522.1">
    <property type="nucleotide sequence ID" value="NZ_CP003984.1"/>
</dbReference>
<dbReference type="AlphaFoldDB" id="A0AAN0RIA3"/>
<evidence type="ECO:0000313" key="3">
    <source>
        <dbReference type="Proteomes" id="UP000028680"/>
    </source>
</evidence>
<feature type="transmembrane region" description="Helical" evidence="1">
    <location>
        <begin position="57"/>
        <end position="76"/>
    </location>
</feature>
<dbReference type="PIRSF" id="PIRSF038991">
    <property type="entry name" value="Protein_AbrB"/>
    <property type="match status" value="1"/>
</dbReference>
<dbReference type="GO" id="GO:0010468">
    <property type="term" value="P:regulation of gene expression"/>
    <property type="evidence" value="ECO:0007669"/>
    <property type="project" value="InterPro"/>
</dbReference>
<dbReference type="Proteomes" id="UP000028680">
    <property type="component" value="Chromosome"/>
</dbReference>
<name>A0AAN0RIA3_9RHOB</name>
<feature type="transmembrane region" description="Helical" evidence="1">
    <location>
        <begin position="142"/>
        <end position="160"/>
    </location>
</feature>
<evidence type="ECO:0000313" key="2">
    <source>
        <dbReference type="EMBL" id="AII86698.1"/>
    </source>
</evidence>
<dbReference type="InterPro" id="IPR007820">
    <property type="entry name" value="AbrB_fam"/>
</dbReference>
<keyword evidence="3" id="KW-1185">Reference proteome</keyword>
<dbReference type="GO" id="GO:0016020">
    <property type="term" value="C:membrane"/>
    <property type="evidence" value="ECO:0007669"/>
    <property type="project" value="InterPro"/>
</dbReference>
<dbReference type="GO" id="GO:0004497">
    <property type="term" value="F:monooxygenase activity"/>
    <property type="evidence" value="ECO:0007669"/>
    <property type="project" value="UniProtKB-KW"/>
</dbReference>
<feature type="transmembrane region" description="Helical" evidence="1">
    <location>
        <begin position="172"/>
        <end position="191"/>
    </location>
</feature>
<organism evidence="2 3">
    <name type="scientific">Planktomarina temperata RCA23</name>
    <dbReference type="NCBI Taxonomy" id="666509"/>
    <lineage>
        <taxon>Bacteria</taxon>
        <taxon>Pseudomonadati</taxon>
        <taxon>Pseudomonadota</taxon>
        <taxon>Alphaproteobacteria</taxon>
        <taxon>Rhodobacterales</taxon>
        <taxon>Paracoccaceae</taxon>
        <taxon>Planktomarina</taxon>
    </lineage>
</organism>
<feature type="transmembrane region" description="Helical" evidence="1">
    <location>
        <begin position="300"/>
        <end position="333"/>
    </location>
</feature>
<gene>
    <name evidence="2" type="ORF">RCA23_c11480</name>
</gene>
<dbReference type="NCBIfam" id="TIGR03082">
    <property type="entry name" value="Gneg_AbrB_dup"/>
    <property type="match status" value="1"/>
</dbReference>
<keyword evidence="1" id="KW-1133">Transmembrane helix</keyword>
<keyword evidence="2" id="KW-0560">Oxidoreductase</keyword>
<dbReference type="PANTHER" id="PTHR38457">
    <property type="entry name" value="REGULATOR ABRB-RELATED"/>
    <property type="match status" value="1"/>
</dbReference>
<sequence>MSAHLYAYTVAGLGVLAFKFLHLPLPWLLGPIFSCLIAALLGVPMRGFKVINEAMRSILGVAVGATFSLSLLVSMGGMWPTLLLIPVMTTCIGLVGVFYFQRLWGFDFATSYYSAMPGGLQDMLVFGEEAGGNLRTLALVHATRVLVIVVTLPFLLTWIWNADLTNPPGAPAASIALSQLGWMIFCGLVGWQLAKRAGMFGASILGPLLLAALLSLTGVLQHRPPSEAIWAAQFFIGMSVGCKYAGVTMAEIRRDVTAGLGFCVLLLLLAVIFAEVIHLAGLAPPLETVLAFAPGGQAELTVLALIVGADMAFVVAHHVLRIFIVILGAPFFARLFRPKTGARKP</sequence>
<feature type="transmembrane region" description="Helical" evidence="1">
    <location>
        <begin position="258"/>
        <end position="280"/>
    </location>
</feature>